<dbReference type="GO" id="GO:0003700">
    <property type="term" value="F:DNA-binding transcription factor activity"/>
    <property type="evidence" value="ECO:0007669"/>
    <property type="project" value="InterPro"/>
</dbReference>
<dbReference type="SUPFAM" id="SSF46689">
    <property type="entry name" value="Homeodomain-like"/>
    <property type="match status" value="2"/>
</dbReference>
<feature type="domain" description="HTH araC/xylS-type" evidence="4">
    <location>
        <begin position="14"/>
        <end position="113"/>
    </location>
</feature>
<dbReference type="SUPFAM" id="SSF55136">
    <property type="entry name" value="Probable bacterial effector-binding domain"/>
    <property type="match status" value="1"/>
</dbReference>
<organism evidence="5 6">
    <name type="scientific">Aliarcobacter cryaerophilus</name>
    <dbReference type="NCBI Taxonomy" id="28198"/>
    <lineage>
        <taxon>Bacteria</taxon>
        <taxon>Pseudomonadati</taxon>
        <taxon>Campylobacterota</taxon>
        <taxon>Epsilonproteobacteria</taxon>
        <taxon>Campylobacterales</taxon>
        <taxon>Arcobacteraceae</taxon>
        <taxon>Aliarcobacter</taxon>
    </lineage>
</organism>
<dbReference type="InterPro" id="IPR010499">
    <property type="entry name" value="AraC_E-bd"/>
</dbReference>
<dbReference type="SMART" id="SM00871">
    <property type="entry name" value="AraC_E_bind"/>
    <property type="match status" value="1"/>
</dbReference>
<reference evidence="5 6" key="1">
    <citation type="submission" date="2017-09" db="EMBL/GenBank/DDBJ databases">
        <title>Reassesment of A. cryaerophilus.</title>
        <authorList>
            <person name="Perez-Cataluna A."/>
            <person name="Collado L."/>
            <person name="Salgado O."/>
            <person name="Lefinanco V."/>
            <person name="Figueras M.J."/>
        </authorList>
    </citation>
    <scope>NUCLEOTIDE SEQUENCE [LARGE SCALE GENOMIC DNA]</scope>
    <source>
        <strain evidence="5 6">LMG 10210</strain>
    </source>
</reference>
<dbReference type="AlphaFoldDB" id="A0A2S9TAF3"/>
<evidence type="ECO:0000259" key="4">
    <source>
        <dbReference type="PROSITE" id="PS01124"/>
    </source>
</evidence>
<dbReference type="Proteomes" id="UP000238281">
    <property type="component" value="Unassembled WGS sequence"/>
</dbReference>
<dbReference type="STRING" id="28198.GCA_001572855_01586"/>
<comment type="caution">
    <text evidence="5">The sequence shown here is derived from an EMBL/GenBank/DDBJ whole genome shotgun (WGS) entry which is preliminary data.</text>
</comment>
<dbReference type="InterPro" id="IPR009057">
    <property type="entry name" value="Homeodomain-like_sf"/>
</dbReference>
<evidence type="ECO:0000256" key="1">
    <source>
        <dbReference type="ARBA" id="ARBA00023015"/>
    </source>
</evidence>
<dbReference type="PANTHER" id="PTHR40055:SF1">
    <property type="entry name" value="TRANSCRIPTIONAL REGULATOR YGIV-RELATED"/>
    <property type="match status" value="1"/>
</dbReference>
<dbReference type="InterPro" id="IPR018060">
    <property type="entry name" value="HTH_AraC"/>
</dbReference>
<dbReference type="GO" id="GO:0043565">
    <property type="term" value="F:sequence-specific DNA binding"/>
    <property type="evidence" value="ECO:0007669"/>
    <property type="project" value="InterPro"/>
</dbReference>
<dbReference type="PANTHER" id="PTHR40055">
    <property type="entry name" value="TRANSCRIPTIONAL REGULATOR YGIV-RELATED"/>
    <property type="match status" value="1"/>
</dbReference>
<evidence type="ECO:0000256" key="3">
    <source>
        <dbReference type="ARBA" id="ARBA00023163"/>
    </source>
</evidence>
<dbReference type="Gene3D" id="1.10.10.60">
    <property type="entry name" value="Homeodomain-like"/>
    <property type="match status" value="1"/>
</dbReference>
<gene>
    <name evidence="5" type="ORF">CJ673_02780</name>
</gene>
<keyword evidence="2" id="KW-0238">DNA-binding</keyword>
<accession>A0A2S9TAF3</accession>
<evidence type="ECO:0000313" key="5">
    <source>
        <dbReference type="EMBL" id="PRM95826.1"/>
    </source>
</evidence>
<keyword evidence="1" id="KW-0805">Transcription regulation</keyword>
<dbReference type="PROSITE" id="PS01124">
    <property type="entry name" value="HTH_ARAC_FAMILY_2"/>
    <property type="match status" value="1"/>
</dbReference>
<dbReference type="Gene3D" id="3.20.80.10">
    <property type="entry name" value="Regulatory factor, effector binding domain"/>
    <property type="match status" value="1"/>
</dbReference>
<keyword evidence="3" id="KW-0804">Transcription</keyword>
<dbReference type="InterPro" id="IPR011256">
    <property type="entry name" value="Reg_factor_effector_dom_sf"/>
</dbReference>
<dbReference type="InterPro" id="IPR029442">
    <property type="entry name" value="GyrI-like"/>
</dbReference>
<evidence type="ECO:0000313" key="6">
    <source>
        <dbReference type="Proteomes" id="UP000238281"/>
    </source>
</evidence>
<dbReference type="SMART" id="SM00342">
    <property type="entry name" value="HTH_ARAC"/>
    <property type="match status" value="1"/>
</dbReference>
<evidence type="ECO:0000256" key="2">
    <source>
        <dbReference type="ARBA" id="ARBA00023125"/>
    </source>
</evidence>
<dbReference type="Pfam" id="PF06445">
    <property type="entry name" value="GyrI-like"/>
    <property type="match status" value="1"/>
</dbReference>
<dbReference type="InterPro" id="IPR050908">
    <property type="entry name" value="SmbC-like"/>
</dbReference>
<dbReference type="InterPro" id="IPR020449">
    <property type="entry name" value="Tscrpt_reg_AraC-type_HTH"/>
</dbReference>
<dbReference type="PRINTS" id="PR00032">
    <property type="entry name" value="HTHARAC"/>
</dbReference>
<name>A0A2S9TAF3_9BACT</name>
<sequence>MKKETLEKRTKIANDIMYYIYTHIETNIDIEELSIDLEISKFHMHRVFKEIFGRNIYESIKSIRLQKASNLLLTNRYSTISSIVNSCGYSSQSSFIKIFKDRFGMSPKEWKNGGYKEYSNEIIKQSKFAMKSKANFDNITPTIVKMKAIESYYIRNRGYNKNIEETWQKLQTWVLTNNIKQYKRAALFHDNPTITPLDECQYIACIIVDDDKNIKSDRIPKFKIAEGVYAKFDLKVKNEDLLPFIQWVYHEWLPRSDYETTTKPSFAIYESVDFIKLDNEYDFSFYVSINY</sequence>
<dbReference type="EMBL" id="NXGE01000001">
    <property type="protein sequence ID" value="PRM95826.1"/>
    <property type="molecule type" value="Genomic_DNA"/>
</dbReference>
<protein>
    <submittedName>
        <fullName evidence="5">AraC family transcriptional regulator</fullName>
    </submittedName>
</protein>
<dbReference type="RefSeq" id="WP_105914794.1">
    <property type="nucleotide sequence ID" value="NZ_JAMXEM010000005.1"/>
</dbReference>
<dbReference type="Pfam" id="PF12833">
    <property type="entry name" value="HTH_18"/>
    <property type="match status" value="1"/>
</dbReference>
<proteinExistence type="predicted"/>